<name>A0AAP3DDX7_BRELA</name>
<evidence type="ECO:0000313" key="3">
    <source>
        <dbReference type="EMBL" id="MCZ0806263.1"/>
    </source>
</evidence>
<evidence type="ECO:0000313" key="4">
    <source>
        <dbReference type="Proteomes" id="UP001077662"/>
    </source>
</evidence>
<keyword evidence="2" id="KW-1133">Transmembrane helix</keyword>
<protein>
    <submittedName>
        <fullName evidence="3">WG repeat-containing protein</fullName>
    </submittedName>
</protein>
<keyword evidence="2" id="KW-0472">Membrane</keyword>
<proteinExistence type="predicted"/>
<dbReference type="EMBL" id="JAPTNE010000005">
    <property type="protein sequence ID" value="MCZ0806263.1"/>
    <property type="molecule type" value="Genomic_DNA"/>
</dbReference>
<keyword evidence="2" id="KW-0812">Transmembrane</keyword>
<evidence type="ECO:0000256" key="2">
    <source>
        <dbReference type="SAM" id="Phobius"/>
    </source>
</evidence>
<dbReference type="Gene3D" id="1.10.510.10">
    <property type="entry name" value="Transferase(Phosphotransferase) domain 1"/>
    <property type="match status" value="1"/>
</dbReference>
<accession>A0AAP3DDX7</accession>
<dbReference type="Pfam" id="PF14903">
    <property type="entry name" value="WG_beta_rep"/>
    <property type="match status" value="2"/>
</dbReference>
<dbReference type="PANTHER" id="PTHR37841">
    <property type="entry name" value="GLR2918 PROTEIN"/>
    <property type="match status" value="1"/>
</dbReference>
<sequence length="707" mass="80241">MVFQPRVEEELHLHSTTYTIGEHPVAPHVPYGQEGRQGIVYQLISQKEAASRWKALKVFRHQYKDPKQVYLSEQIRDFATFPGLSVCERVILTPQQHGELLSKHRDLMYAVVMPWIEGPTWMDVILDKRVLSRADCLTLARSLAKVLSTMEQQGLAHCDLSGPNLILPGLIKDHIEDDFSYVELVDVEQLFGPGLERPDVLFAASPGYSLPQISQTGLWSKYADRFSGAILLAEIVGWYDETVREAAWGESYFNPEESPHSTKRYPLLLDSIRNYWGEEIASLLDRAWNSKELNECPTFGEWLLALMDVEEEGESGSQKQRITNKSMIQTTIPQVVIPLTDLETERMLAPEVLKAGENAQGDFANLPVIYKKMELAKQWEEQGEWERAIEIYRTVQKQLEPQHALAQDLWMIIAELETRIKSTQLLREEKAFQSTAAKRTEFQSNIGKKQLVIGMAVALFLVAVSGLMWVHERNKTQAVIAMQMEQHVEKEKQDKEARERLEKETLEQGKVTKKLQEVALQQEQQAKAKAEGDTKANAEQGKKEQTNEQQTQKIATIVKTEKNKKDLQVKEEAQRKTRAEKGTPTKISLHTQEKDKVGVQPKSSTSKPKQPTLIPRERAGKWGFVELDSVGATNIVIDYQYDYALAFSEGFAVVKQNGKFGYVNTSGQVVIPLNYDWASSFQNGKATVKKDGENVVINPQGIELHIE</sequence>
<dbReference type="RefSeq" id="WP_258433015.1">
    <property type="nucleotide sequence ID" value="NZ_JANSGW010000005.1"/>
</dbReference>
<reference evidence="3" key="1">
    <citation type="submission" date="2022-09" db="EMBL/GenBank/DDBJ databases">
        <title>Genome analysis and characterization of larvicidal activity of Brevibacillus strains.</title>
        <authorList>
            <person name="Patrusheva E.V."/>
            <person name="Izotova A.O."/>
            <person name="Toshchakov S.V."/>
            <person name="Sineoky S.P."/>
        </authorList>
    </citation>
    <scope>NUCLEOTIDE SEQUENCE</scope>
    <source>
        <strain evidence="3">VKPM_B-13247</strain>
    </source>
</reference>
<organism evidence="3 4">
    <name type="scientific">Brevibacillus laterosporus</name>
    <name type="common">Bacillus laterosporus</name>
    <dbReference type="NCBI Taxonomy" id="1465"/>
    <lineage>
        <taxon>Bacteria</taxon>
        <taxon>Bacillati</taxon>
        <taxon>Bacillota</taxon>
        <taxon>Bacilli</taxon>
        <taxon>Bacillales</taxon>
        <taxon>Paenibacillaceae</taxon>
        <taxon>Brevibacillus</taxon>
    </lineage>
</organism>
<feature type="region of interest" description="Disordered" evidence="1">
    <location>
        <begin position="523"/>
        <end position="613"/>
    </location>
</feature>
<dbReference type="InterPro" id="IPR032774">
    <property type="entry name" value="WG_beta_rep"/>
</dbReference>
<dbReference type="PANTHER" id="PTHR37841:SF1">
    <property type="entry name" value="DUF3298 DOMAIN-CONTAINING PROTEIN"/>
    <property type="match status" value="1"/>
</dbReference>
<gene>
    <name evidence="3" type="ORF">O0554_04920</name>
</gene>
<evidence type="ECO:0000256" key="1">
    <source>
        <dbReference type="SAM" id="MobiDB-lite"/>
    </source>
</evidence>
<dbReference type="AlphaFoldDB" id="A0AAP3DDX7"/>
<feature type="compositionally biased region" description="Basic and acidic residues" evidence="1">
    <location>
        <begin position="526"/>
        <end position="546"/>
    </location>
</feature>
<dbReference type="InterPro" id="IPR011009">
    <property type="entry name" value="Kinase-like_dom_sf"/>
</dbReference>
<feature type="transmembrane region" description="Helical" evidence="2">
    <location>
        <begin position="451"/>
        <end position="470"/>
    </location>
</feature>
<feature type="compositionally biased region" description="Basic and acidic residues" evidence="1">
    <location>
        <begin position="559"/>
        <end position="583"/>
    </location>
</feature>
<dbReference type="SUPFAM" id="SSF56112">
    <property type="entry name" value="Protein kinase-like (PK-like)"/>
    <property type="match status" value="1"/>
</dbReference>
<dbReference type="Proteomes" id="UP001077662">
    <property type="component" value="Unassembled WGS sequence"/>
</dbReference>
<comment type="caution">
    <text evidence="3">The sequence shown here is derived from an EMBL/GenBank/DDBJ whole genome shotgun (WGS) entry which is preliminary data.</text>
</comment>